<dbReference type="GO" id="GO:0055085">
    <property type="term" value="P:transmembrane transport"/>
    <property type="evidence" value="ECO:0007669"/>
    <property type="project" value="InterPro"/>
</dbReference>
<evidence type="ECO:0000256" key="3">
    <source>
        <dbReference type="ARBA" id="ARBA00022448"/>
    </source>
</evidence>
<organism evidence="5">
    <name type="scientific">Neobacillus citreus</name>
    <dbReference type="NCBI Taxonomy" id="2833578"/>
    <lineage>
        <taxon>Bacteria</taxon>
        <taxon>Bacillati</taxon>
        <taxon>Bacillota</taxon>
        <taxon>Bacilli</taxon>
        <taxon>Bacillales</taxon>
        <taxon>Bacillaceae</taxon>
        <taxon>Neobacillus</taxon>
    </lineage>
</organism>
<name>A0A942SVQ1_9BACI</name>
<sequence length="299" mass="34166">MQITIGHLNPPGSAYDQGAKVFKQILERMTDGQIKVRIISGLNLSGIELIRAVQTGEYDIGITSSSSLGNLVPIVNAFDFPYLFRSHEHAYRVLDGEIGDFVNEEIDLVGLKNLAWWENGYLHITTAETPIIEPENLRGLKIRTMDNQIHRTLFHVWGANPVSVPYPQLYEALRNGTVDGQENSLGNIVPNRFYEVQRELTLTGHIYNPALFVMNKGKYDHFSLDIKIKISDASRIARDFERDFLRRNNPIYLQIAHQNEMHILTETDIDFPAFVRTSKKVYTQLGEPYKSIPRKIRAL</sequence>
<dbReference type="NCBIfam" id="TIGR00787">
    <property type="entry name" value="dctP"/>
    <property type="match status" value="1"/>
</dbReference>
<comment type="subcellular location">
    <subcellularLocation>
        <location evidence="1">Cell envelope</location>
    </subcellularLocation>
</comment>
<dbReference type="EMBL" id="JAGYPE010000001">
    <property type="protein sequence ID" value="MBS4180656.1"/>
    <property type="molecule type" value="Genomic_DNA"/>
</dbReference>
<comment type="caution">
    <text evidence="5">The sequence shown here is derived from an EMBL/GenBank/DDBJ whole genome shotgun (WGS) entry which is preliminary data.</text>
</comment>
<dbReference type="PANTHER" id="PTHR33376">
    <property type="match status" value="1"/>
</dbReference>
<dbReference type="NCBIfam" id="NF037995">
    <property type="entry name" value="TRAP_S1"/>
    <property type="match status" value="1"/>
</dbReference>
<protein>
    <submittedName>
        <fullName evidence="5">DctP family TRAP transporter solute-binding subunit</fullName>
    </submittedName>
</protein>
<dbReference type="EMBL" id="JAGYPE020000017">
    <property type="protein sequence ID" value="MCH6266139.1"/>
    <property type="molecule type" value="Genomic_DNA"/>
</dbReference>
<keyword evidence="3" id="KW-0813">Transport</keyword>
<evidence type="ECO:0000313" key="7">
    <source>
        <dbReference type="Proteomes" id="UP000677265"/>
    </source>
</evidence>
<keyword evidence="7" id="KW-1185">Reference proteome</keyword>
<dbReference type="Gene3D" id="3.40.190.170">
    <property type="entry name" value="Bacterial extracellular solute-binding protein, family 7"/>
    <property type="match status" value="1"/>
</dbReference>
<dbReference type="PANTHER" id="PTHR33376:SF4">
    <property type="entry name" value="SIALIC ACID-BINDING PERIPLASMIC PROTEIN SIAP"/>
    <property type="match status" value="1"/>
</dbReference>
<dbReference type="Pfam" id="PF03480">
    <property type="entry name" value="DctP"/>
    <property type="match status" value="1"/>
</dbReference>
<proteinExistence type="inferred from homology"/>
<evidence type="ECO:0000256" key="2">
    <source>
        <dbReference type="ARBA" id="ARBA00009023"/>
    </source>
</evidence>
<dbReference type="InterPro" id="IPR018389">
    <property type="entry name" value="DctP_fam"/>
</dbReference>
<dbReference type="GO" id="GO:0030288">
    <property type="term" value="C:outer membrane-bounded periplasmic space"/>
    <property type="evidence" value="ECO:0007669"/>
    <property type="project" value="InterPro"/>
</dbReference>
<reference evidence="5" key="1">
    <citation type="submission" date="2021-05" db="EMBL/GenBank/DDBJ databases">
        <title>Novel Bacillus species.</title>
        <authorList>
            <person name="Liu G."/>
        </authorList>
    </citation>
    <scope>NUCLEOTIDE SEQUENCE</scope>
    <source>
        <strain evidence="5 7">FJAT-50051</strain>
    </source>
</reference>
<evidence type="ECO:0000313" key="5">
    <source>
        <dbReference type="EMBL" id="MBS4180656.1"/>
    </source>
</evidence>
<accession>A0A942SVQ1</accession>
<dbReference type="PIRSF" id="PIRSF006470">
    <property type="entry name" value="DctB"/>
    <property type="match status" value="1"/>
</dbReference>
<dbReference type="RefSeq" id="WP_213140611.1">
    <property type="nucleotide sequence ID" value="NZ_JAGYPE020000017.1"/>
</dbReference>
<keyword evidence="4" id="KW-0732">Signal</keyword>
<dbReference type="Proteomes" id="UP000677265">
    <property type="component" value="Unassembled WGS sequence"/>
</dbReference>
<evidence type="ECO:0000256" key="4">
    <source>
        <dbReference type="ARBA" id="ARBA00022729"/>
    </source>
</evidence>
<evidence type="ECO:0000256" key="1">
    <source>
        <dbReference type="ARBA" id="ARBA00004196"/>
    </source>
</evidence>
<gene>
    <name evidence="6" type="ORF">KHB02_011450</name>
    <name evidence="5" type="ORF">KHB02_04520</name>
</gene>
<comment type="similarity">
    <text evidence="2">Belongs to the bacterial solute-binding protein 7 family.</text>
</comment>
<dbReference type="AlphaFoldDB" id="A0A942SVQ1"/>
<dbReference type="InterPro" id="IPR038404">
    <property type="entry name" value="TRAP_DctP_sf"/>
</dbReference>
<evidence type="ECO:0000313" key="6">
    <source>
        <dbReference type="EMBL" id="MCH6266139.1"/>
    </source>
</evidence>
<dbReference type="InterPro" id="IPR004682">
    <property type="entry name" value="TRAP_DctP"/>
</dbReference>